<dbReference type="AlphaFoldDB" id="A0A7M2RFK5"/>
<feature type="binding site" evidence="9">
    <location>
        <position position="35"/>
    </location>
    <ligand>
        <name>ATP</name>
        <dbReference type="ChEBI" id="CHEBI:30616"/>
    </ligand>
</feature>
<dbReference type="InterPro" id="IPR000719">
    <property type="entry name" value="Prot_kinase_dom"/>
</dbReference>
<dbReference type="Proteomes" id="UP000593601">
    <property type="component" value="Chromosome"/>
</dbReference>
<dbReference type="PANTHER" id="PTHR24363">
    <property type="entry name" value="SERINE/THREONINE PROTEIN KINASE"/>
    <property type="match status" value="1"/>
</dbReference>
<protein>
    <recommendedName>
        <fullName evidence="1">non-specific serine/threonine protein kinase</fullName>
        <ecNumber evidence="1">2.7.11.1</ecNumber>
    </recommendedName>
</protein>
<evidence type="ECO:0000256" key="7">
    <source>
        <dbReference type="ARBA" id="ARBA00047899"/>
    </source>
</evidence>
<keyword evidence="10" id="KW-0812">Transmembrane</keyword>
<evidence type="ECO:0000259" key="11">
    <source>
        <dbReference type="PROSITE" id="PS50011"/>
    </source>
</evidence>
<feature type="domain" description="Protein kinase" evidence="11">
    <location>
        <begin position="6"/>
        <end position="251"/>
    </location>
</feature>
<comment type="catalytic activity">
    <reaction evidence="7">
        <text>L-threonyl-[protein] + ATP = O-phospho-L-threonyl-[protein] + ADP + H(+)</text>
        <dbReference type="Rhea" id="RHEA:46608"/>
        <dbReference type="Rhea" id="RHEA-COMP:11060"/>
        <dbReference type="Rhea" id="RHEA-COMP:11605"/>
        <dbReference type="ChEBI" id="CHEBI:15378"/>
        <dbReference type="ChEBI" id="CHEBI:30013"/>
        <dbReference type="ChEBI" id="CHEBI:30616"/>
        <dbReference type="ChEBI" id="CHEBI:61977"/>
        <dbReference type="ChEBI" id="CHEBI:456216"/>
        <dbReference type="EC" id="2.7.11.1"/>
    </reaction>
</comment>
<keyword evidence="4 9" id="KW-0547">Nucleotide-binding</keyword>
<evidence type="ECO:0000256" key="8">
    <source>
        <dbReference type="ARBA" id="ARBA00048679"/>
    </source>
</evidence>
<keyword evidence="10" id="KW-1133">Transmembrane helix</keyword>
<organism evidence="12 13">
    <name type="scientific">Blautia liquoris</name>
    <dbReference type="NCBI Taxonomy" id="2779518"/>
    <lineage>
        <taxon>Bacteria</taxon>
        <taxon>Bacillati</taxon>
        <taxon>Bacillota</taxon>
        <taxon>Clostridia</taxon>
        <taxon>Lachnospirales</taxon>
        <taxon>Lachnospiraceae</taxon>
        <taxon>Blautia</taxon>
    </lineage>
</organism>
<evidence type="ECO:0000256" key="10">
    <source>
        <dbReference type="SAM" id="Phobius"/>
    </source>
</evidence>
<keyword evidence="3" id="KW-0808">Transferase</keyword>
<dbReference type="PROSITE" id="PS00108">
    <property type="entry name" value="PROTEIN_KINASE_ST"/>
    <property type="match status" value="1"/>
</dbReference>
<evidence type="ECO:0000256" key="5">
    <source>
        <dbReference type="ARBA" id="ARBA00022777"/>
    </source>
</evidence>
<gene>
    <name evidence="12" type="ORF">INP51_08575</name>
</gene>
<dbReference type="PANTHER" id="PTHR24363:SF0">
    <property type="entry name" value="SERINE_THREONINE KINASE LIKE DOMAIN CONTAINING 1"/>
    <property type="match status" value="1"/>
</dbReference>
<keyword evidence="2 12" id="KW-0723">Serine/threonine-protein kinase</keyword>
<dbReference type="EC" id="2.7.11.1" evidence="1"/>
<dbReference type="InterPro" id="IPR011990">
    <property type="entry name" value="TPR-like_helical_dom_sf"/>
</dbReference>
<accession>A0A7M2RFK5</accession>
<dbReference type="PROSITE" id="PS50011">
    <property type="entry name" value="PROTEIN_KINASE_DOM"/>
    <property type="match status" value="1"/>
</dbReference>
<dbReference type="InterPro" id="IPR017441">
    <property type="entry name" value="Protein_kinase_ATP_BS"/>
</dbReference>
<name>A0A7M2RFK5_9FIRM</name>
<evidence type="ECO:0000256" key="4">
    <source>
        <dbReference type="ARBA" id="ARBA00022741"/>
    </source>
</evidence>
<dbReference type="SMART" id="SM00220">
    <property type="entry name" value="S_TKc"/>
    <property type="match status" value="1"/>
</dbReference>
<dbReference type="InterPro" id="IPR008271">
    <property type="entry name" value="Ser/Thr_kinase_AS"/>
</dbReference>
<sequence length="624" mass="71818">MIGNKYLLIEIIGKGGFGEVCLAVDLNLGKEWAIKRLLNRDDDGIHEAAMMKELDYPTLPRVVDLIREEDGVYLVMDYLRGRSLGDILRSGRKFSQKENLEIGIELAKTLEYLHSKEPPVLYQDMKPDNILLTPEGQIKLVDFGLASWMKLDSPGENPKGGTRGYAAPEQYGGICDQTTDLFGLGRTLQLVSGGKGSAAFRRMLRKSTRHKKSRRFQSAREVRIILEKIYENKRQNQKVTTWILGALSVLLAAGISFALLTESEQQRYYQLINEASQAEQEDSAVSLDKTVGIYKKASRLCPDKQESYLKLLEFSEENGQTQPAVDWILSMWVSYPKETKNHTEVKKELGFLYFCGNSLDPKFNKDYNMAAKIFDDVAKKEKDPDGWKKLGELSKSLEQFGTDIDWKKIQESLEYFKQYGERMLHRQDLDYICELYLVCGSTYLSEASFLKNENINPYQEGISCYEKAYDTAMLLREDMRMRQETLESLASACYMTGILKENMDQGFSNPDSLLQEDTYLEKSIYYGKQLLKIADRRELKQRILLREATARNFQGNIEEAQKCYENFCQQYPHHMEGICSYTEFLIETRQPDRAREMIQQAASIPGADENRNYQILKERLEVLS</sequence>
<comment type="catalytic activity">
    <reaction evidence="8">
        <text>L-seryl-[protein] + ATP = O-phospho-L-seryl-[protein] + ADP + H(+)</text>
        <dbReference type="Rhea" id="RHEA:17989"/>
        <dbReference type="Rhea" id="RHEA-COMP:9863"/>
        <dbReference type="Rhea" id="RHEA-COMP:11604"/>
        <dbReference type="ChEBI" id="CHEBI:15378"/>
        <dbReference type="ChEBI" id="CHEBI:29999"/>
        <dbReference type="ChEBI" id="CHEBI:30616"/>
        <dbReference type="ChEBI" id="CHEBI:83421"/>
        <dbReference type="ChEBI" id="CHEBI:456216"/>
        <dbReference type="EC" id="2.7.11.1"/>
    </reaction>
</comment>
<dbReference type="SUPFAM" id="SSF48452">
    <property type="entry name" value="TPR-like"/>
    <property type="match status" value="1"/>
</dbReference>
<keyword evidence="10" id="KW-0472">Membrane</keyword>
<keyword evidence="6 9" id="KW-0067">ATP-binding</keyword>
<dbReference type="Gene3D" id="1.10.510.10">
    <property type="entry name" value="Transferase(Phosphotransferase) domain 1"/>
    <property type="match status" value="1"/>
</dbReference>
<dbReference type="PROSITE" id="PS00107">
    <property type="entry name" value="PROTEIN_KINASE_ATP"/>
    <property type="match status" value="1"/>
</dbReference>
<evidence type="ECO:0000313" key="13">
    <source>
        <dbReference type="Proteomes" id="UP000593601"/>
    </source>
</evidence>
<dbReference type="CDD" id="cd14014">
    <property type="entry name" value="STKc_PknB_like"/>
    <property type="match status" value="1"/>
</dbReference>
<evidence type="ECO:0000256" key="1">
    <source>
        <dbReference type="ARBA" id="ARBA00012513"/>
    </source>
</evidence>
<dbReference type="Pfam" id="PF00069">
    <property type="entry name" value="Pkinase"/>
    <property type="match status" value="1"/>
</dbReference>
<dbReference type="GO" id="GO:0005524">
    <property type="term" value="F:ATP binding"/>
    <property type="evidence" value="ECO:0007669"/>
    <property type="project" value="UniProtKB-UniRule"/>
</dbReference>
<dbReference type="EMBL" id="CP063304">
    <property type="protein sequence ID" value="QOV18110.1"/>
    <property type="molecule type" value="Genomic_DNA"/>
</dbReference>
<evidence type="ECO:0000256" key="6">
    <source>
        <dbReference type="ARBA" id="ARBA00022840"/>
    </source>
</evidence>
<keyword evidence="13" id="KW-1185">Reference proteome</keyword>
<evidence type="ECO:0000256" key="9">
    <source>
        <dbReference type="PROSITE-ProRule" id="PRU10141"/>
    </source>
</evidence>
<reference evidence="12 13" key="1">
    <citation type="submission" date="2020-10" db="EMBL/GenBank/DDBJ databases">
        <title>Blautia liquoris sp.nov., isolated from the mud in a fermentation cellar used for the production of Chinese strong-flavoured liquor.</title>
        <authorList>
            <person name="Lu L."/>
        </authorList>
    </citation>
    <scope>NUCLEOTIDE SEQUENCE [LARGE SCALE GENOMIC DNA]</scope>
    <source>
        <strain evidence="12 13">LZLJ-3</strain>
    </source>
</reference>
<proteinExistence type="predicted"/>
<dbReference type="KEGG" id="bliq:INP51_08575"/>
<feature type="transmembrane region" description="Helical" evidence="10">
    <location>
        <begin position="239"/>
        <end position="260"/>
    </location>
</feature>
<dbReference type="SUPFAM" id="SSF56112">
    <property type="entry name" value="Protein kinase-like (PK-like)"/>
    <property type="match status" value="1"/>
</dbReference>
<dbReference type="Gene3D" id="1.25.40.10">
    <property type="entry name" value="Tetratricopeptide repeat domain"/>
    <property type="match status" value="2"/>
</dbReference>
<evidence type="ECO:0000256" key="3">
    <source>
        <dbReference type="ARBA" id="ARBA00022679"/>
    </source>
</evidence>
<evidence type="ECO:0000313" key="12">
    <source>
        <dbReference type="EMBL" id="QOV18110.1"/>
    </source>
</evidence>
<dbReference type="RefSeq" id="WP_193734472.1">
    <property type="nucleotide sequence ID" value="NZ_CP063304.1"/>
</dbReference>
<dbReference type="GO" id="GO:0004674">
    <property type="term" value="F:protein serine/threonine kinase activity"/>
    <property type="evidence" value="ECO:0007669"/>
    <property type="project" value="UniProtKB-KW"/>
</dbReference>
<keyword evidence="5 12" id="KW-0418">Kinase</keyword>
<dbReference type="InterPro" id="IPR011009">
    <property type="entry name" value="Kinase-like_dom_sf"/>
</dbReference>
<evidence type="ECO:0000256" key="2">
    <source>
        <dbReference type="ARBA" id="ARBA00022527"/>
    </source>
</evidence>